<comment type="similarity">
    <text evidence="2">Belongs to the peptidase S1 family. CLIP subfamily.</text>
</comment>
<dbReference type="InterPro" id="IPR001254">
    <property type="entry name" value="Trypsin_dom"/>
</dbReference>
<dbReference type="InterPro" id="IPR043504">
    <property type="entry name" value="Peptidase_S1_PA_chymotrypsin"/>
</dbReference>
<dbReference type="PROSITE" id="PS00135">
    <property type="entry name" value="TRYPSIN_SER"/>
    <property type="match status" value="1"/>
</dbReference>
<evidence type="ECO:0000313" key="6">
    <source>
        <dbReference type="EMBL" id="EEN64464.1"/>
    </source>
</evidence>
<evidence type="ECO:0000259" key="5">
    <source>
        <dbReference type="PROSITE" id="PS50240"/>
    </source>
</evidence>
<dbReference type="STRING" id="7739.C3Y667"/>
<gene>
    <name evidence="6" type="ORF">BRAFLDRAFT_96590</name>
</gene>
<dbReference type="InterPro" id="IPR033116">
    <property type="entry name" value="TRYPSIN_SER"/>
</dbReference>
<dbReference type="SUPFAM" id="SSF50494">
    <property type="entry name" value="Trypsin-like serine proteases"/>
    <property type="match status" value="1"/>
</dbReference>
<keyword evidence="3" id="KW-0720">Serine protease</keyword>
<keyword evidence="1" id="KW-1015">Disulfide bond</keyword>
<dbReference type="InterPro" id="IPR018114">
    <property type="entry name" value="TRYPSIN_HIS"/>
</dbReference>
<reference evidence="6" key="1">
    <citation type="journal article" date="2008" name="Nature">
        <title>The amphioxus genome and the evolution of the chordate karyotype.</title>
        <authorList>
            <consortium name="US DOE Joint Genome Institute (JGI-PGF)"/>
            <person name="Putnam N.H."/>
            <person name="Butts T."/>
            <person name="Ferrier D.E.K."/>
            <person name="Furlong R.F."/>
            <person name="Hellsten U."/>
            <person name="Kawashima T."/>
            <person name="Robinson-Rechavi M."/>
            <person name="Shoguchi E."/>
            <person name="Terry A."/>
            <person name="Yu J.-K."/>
            <person name="Benito-Gutierrez E.L."/>
            <person name="Dubchak I."/>
            <person name="Garcia-Fernandez J."/>
            <person name="Gibson-Brown J.J."/>
            <person name="Grigoriev I.V."/>
            <person name="Horton A.C."/>
            <person name="de Jong P.J."/>
            <person name="Jurka J."/>
            <person name="Kapitonov V.V."/>
            <person name="Kohara Y."/>
            <person name="Kuroki Y."/>
            <person name="Lindquist E."/>
            <person name="Lucas S."/>
            <person name="Osoegawa K."/>
            <person name="Pennacchio L.A."/>
            <person name="Salamov A.A."/>
            <person name="Satou Y."/>
            <person name="Sauka-Spengler T."/>
            <person name="Schmutz J."/>
            <person name="Shin-I T."/>
            <person name="Toyoda A."/>
            <person name="Bronner-Fraser M."/>
            <person name="Fujiyama A."/>
            <person name="Holland L.Z."/>
            <person name="Holland P.W.H."/>
            <person name="Satoh N."/>
            <person name="Rokhsar D.S."/>
        </authorList>
    </citation>
    <scope>NUCLEOTIDE SEQUENCE [LARGE SCALE GENOMIC DNA]</scope>
    <source>
        <strain evidence="6">S238N-H82</strain>
        <tissue evidence="6">Testes</tissue>
    </source>
</reference>
<dbReference type="AlphaFoldDB" id="C3Y667"/>
<sequence length="303" mass="33461">MGRQFLFFLLFLTIPALTIQMCPDGYHESDGRCFFISDVGRSFGDAIVDCRSRGGELAVIDTEEDRDAAMEGVSSVVPDLNCYICEAPRGGPPTTGQFICGGSLISDRWVVTAAHCLWKLDPGSVPQDFTPDPYYINDIDTENTRPGWYERVLNPQRYKVLVGAVMRGGGVQRDVETVIEYPGFDLSTCNNDIGRDGPPADILQDINLPIMNNALCGRRLDMPQPAVNGWSKVVTDNMICTDSENFESTWKGDSGGPLQWENGCWVLTGVVSWGICADGPTAYTRVTKFTEWIRDETGIEPMC</sequence>
<dbReference type="InParanoid" id="C3Y667"/>
<keyword evidence="3" id="KW-0378">Hydrolase</keyword>
<feature type="signal peptide" evidence="4">
    <location>
        <begin position="1"/>
        <end position="20"/>
    </location>
</feature>
<dbReference type="InterPro" id="IPR051487">
    <property type="entry name" value="Ser/Thr_Proteases_Immune/Dev"/>
</dbReference>
<dbReference type="PRINTS" id="PR00722">
    <property type="entry name" value="CHYMOTRYPSIN"/>
</dbReference>
<dbReference type="PANTHER" id="PTHR24256">
    <property type="entry name" value="TRYPTASE-RELATED"/>
    <property type="match status" value="1"/>
</dbReference>
<dbReference type="Gene3D" id="2.40.10.10">
    <property type="entry name" value="Trypsin-like serine proteases"/>
    <property type="match status" value="2"/>
</dbReference>
<dbReference type="PROSITE" id="PS00134">
    <property type="entry name" value="TRYPSIN_HIS"/>
    <property type="match status" value="1"/>
</dbReference>
<evidence type="ECO:0000256" key="4">
    <source>
        <dbReference type="SAM" id="SignalP"/>
    </source>
</evidence>
<keyword evidence="3" id="KW-0645">Protease</keyword>
<dbReference type="InterPro" id="IPR001314">
    <property type="entry name" value="Peptidase_S1A"/>
</dbReference>
<feature type="chain" id="PRO_5002934774" description="Peptidase S1 domain-containing protein" evidence="4">
    <location>
        <begin position="21"/>
        <end position="303"/>
    </location>
</feature>
<feature type="domain" description="Peptidase S1" evidence="5">
    <location>
        <begin position="76"/>
        <end position="298"/>
    </location>
</feature>
<dbReference type="EMBL" id="GG666487">
    <property type="protein sequence ID" value="EEN64464.1"/>
    <property type="molecule type" value="Genomic_DNA"/>
</dbReference>
<name>C3Y667_BRAFL</name>
<evidence type="ECO:0000256" key="1">
    <source>
        <dbReference type="ARBA" id="ARBA00023157"/>
    </source>
</evidence>
<dbReference type="GO" id="GO:0004252">
    <property type="term" value="F:serine-type endopeptidase activity"/>
    <property type="evidence" value="ECO:0007669"/>
    <property type="project" value="InterPro"/>
</dbReference>
<dbReference type="SMART" id="SM00020">
    <property type="entry name" value="Tryp_SPc"/>
    <property type="match status" value="1"/>
</dbReference>
<dbReference type="SUPFAM" id="SSF56436">
    <property type="entry name" value="C-type lectin-like"/>
    <property type="match status" value="1"/>
</dbReference>
<evidence type="ECO:0000256" key="3">
    <source>
        <dbReference type="RuleBase" id="RU363034"/>
    </source>
</evidence>
<dbReference type="CDD" id="cd00190">
    <property type="entry name" value="Tryp_SPc"/>
    <property type="match status" value="1"/>
</dbReference>
<dbReference type="InterPro" id="IPR016187">
    <property type="entry name" value="CTDL_fold"/>
</dbReference>
<evidence type="ECO:0000256" key="2">
    <source>
        <dbReference type="ARBA" id="ARBA00024195"/>
    </source>
</evidence>
<accession>C3Y667</accession>
<dbReference type="InterPro" id="IPR009003">
    <property type="entry name" value="Peptidase_S1_PA"/>
</dbReference>
<dbReference type="eggNOG" id="KOG3627">
    <property type="taxonomic scope" value="Eukaryota"/>
</dbReference>
<organism>
    <name type="scientific">Branchiostoma floridae</name>
    <name type="common">Florida lancelet</name>
    <name type="synonym">Amphioxus</name>
    <dbReference type="NCBI Taxonomy" id="7739"/>
    <lineage>
        <taxon>Eukaryota</taxon>
        <taxon>Metazoa</taxon>
        <taxon>Chordata</taxon>
        <taxon>Cephalochordata</taxon>
        <taxon>Leptocardii</taxon>
        <taxon>Amphioxiformes</taxon>
        <taxon>Branchiostomatidae</taxon>
        <taxon>Branchiostoma</taxon>
    </lineage>
</organism>
<dbReference type="Pfam" id="PF00089">
    <property type="entry name" value="Trypsin"/>
    <property type="match status" value="2"/>
</dbReference>
<proteinExistence type="inferred from homology"/>
<protein>
    <recommendedName>
        <fullName evidence="5">Peptidase S1 domain-containing protein</fullName>
    </recommendedName>
</protein>
<dbReference type="Gene3D" id="3.10.100.10">
    <property type="entry name" value="Mannose-Binding Protein A, subunit A"/>
    <property type="match status" value="1"/>
</dbReference>
<dbReference type="InterPro" id="IPR016186">
    <property type="entry name" value="C-type_lectin-like/link_sf"/>
</dbReference>
<dbReference type="GO" id="GO:0006508">
    <property type="term" value="P:proteolysis"/>
    <property type="evidence" value="ECO:0007669"/>
    <property type="project" value="UniProtKB-KW"/>
</dbReference>
<keyword evidence="4" id="KW-0732">Signal</keyword>
<dbReference type="PROSITE" id="PS50240">
    <property type="entry name" value="TRYPSIN_DOM"/>
    <property type="match status" value="1"/>
</dbReference>